<keyword evidence="2" id="KW-1185">Reference proteome</keyword>
<protein>
    <submittedName>
        <fullName evidence="1">Uncharacterized protein</fullName>
    </submittedName>
</protein>
<sequence length="137" mass="15704">MLIRIFETPASRQKLSKIAIFFNLKYKDFRIVRVIIRRGLRVSSGATQEKDNVVDRKTIAKAGEVQCYWQVVAMGRDGSDFMSYDSVIPGTITQQVEWSTSPMKSMPFFITDGEGDFGREVLVTDNLFPPYLLIREQ</sequence>
<reference evidence="1" key="1">
    <citation type="submission" date="2023-04" db="EMBL/GenBank/DDBJ databases">
        <title>Black Yeasts Isolated from many extreme environments.</title>
        <authorList>
            <person name="Coleine C."/>
            <person name="Stajich J.E."/>
            <person name="Selbmann L."/>
        </authorList>
    </citation>
    <scope>NUCLEOTIDE SEQUENCE</scope>
    <source>
        <strain evidence="1">CCFEE 5312</strain>
    </source>
</reference>
<dbReference type="Proteomes" id="UP001271007">
    <property type="component" value="Unassembled WGS sequence"/>
</dbReference>
<evidence type="ECO:0000313" key="2">
    <source>
        <dbReference type="Proteomes" id="UP001271007"/>
    </source>
</evidence>
<name>A0AAJ0DNB6_9PEZI</name>
<accession>A0AAJ0DNB6</accession>
<gene>
    <name evidence="1" type="ORF">LTR09_005444</name>
</gene>
<proteinExistence type="predicted"/>
<organism evidence="1 2">
    <name type="scientific">Extremus antarcticus</name>
    <dbReference type="NCBI Taxonomy" id="702011"/>
    <lineage>
        <taxon>Eukaryota</taxon>
        <taxon>Fungi</taxon>
        <taxon>Dikarya</taxon>
        <taxon>Ascomycota</taxon>
        <taxon>Pezizomycotina</taxon>
        <taxon>Dothideomycetes</taxon>
        <taxon>Dothideomycetidae</taxon>
        <taxon>Mycosphaerellales</taxon>
        <taxon>Extremaceae</taxon>
        <taxon>Extremus</taxon>
    </lineage>
</organism>
<dbReference type="EMBL" id="JAWDJX010000015">
    <property type="protein sequence ID" value="KAK3053700.1"/>
    <property type="molecule type" value="Genomic_DNA"/>
</dbReference>
<evidence type="ECO:0000313" key="1">
    <source>
        <dbReference type="EMBL" id="KAK3053700.1"/>
    </source>
</evidence>
<dbReference type="AlphaFoldDB" id="A0AAJ0DNB6"/>
<comment type="caution">
    <text evidence="1">The sequence shown here is derived from an EMBL/GenBank/DDBJ whole genome shotgun (WGS) entry which is preliminary data.</text>
</comment>